<dbReference type="Pfam" id="PF03176">
    <property type="entry name" value="MMPL"/>
    <property type="match status" value="2"/>
</dbReference>
<dbReference type="PANTHER" id="PTHR33406">
    <property type="entry name" value="MEMBRANE PROTEIN MJ1562-RELATED"/>
    <property type="match status" value="1"/>
</dbReference>
<comment type="caution">
    <text evidence="9">The sequence shown here is derived from an EMBL/GenBank/DDBJ whole genome shotgun (WGS) entry which is preliminary data.</text>
</comment>
<feature type="transmembrane region" description="Helical" evidence="7">
    <location>
        <begin position="20"/>
        <end position="38"/>
    </location>
</feature>
<dbReference type="AlphaFoldDB" id="M2BB29"/>
<evidence type="ECO:0000256" key="7">
    <source>
        <dbReference type="SAM" id="Phobius"/>
    </source>
</evidence>
<dbReference type="Proteomes" id="UP000011529">
    <property type="component" value="Unassembled WGS sequence"/>
</dbReference>
<evidence type="ECO:0000259" key="8">
    <source>
        <dbReference type="Pfam" id="PF03176"/>
    </source>
</evidence>
<feature type="domain" description="Membrane transport protein MMPL" evidence="8">
    <location>
        <begin position="151"/>
        <end position="389"/>
    </location>
</feature>
<evidence type="ECO:0000313" key="9">
    <source>
        <dbReference type="EMBL" id="EMB18868.1"/>
    </source>
</evidence>
<keyword evidence="5 7" id="KW-1133">Transmembrane helix</keyword>
<dbReference type="InterPro" id="IPR004869">
    <property type="entry name" value="MMPL_dom"/>
</dbReference>
<dbReference type="PANTHER" id="PTHR33406:SF6">
    <property type="entry name" value="MEMBRANE PROTEIN YDGH-RELATED"/>
    <property type="match status" value="1"/>
</dbReference>
<gene>
    <name evidence="9" type="ORF">RE6C_00408</name>
</gene>
<evidence type="ECO:0000256" key="2">
    <source>
        <dbReference type="ARBA" id="ARBA00010157"/>
    </source>
</evidence>
<proteinExistence type="inferred from homology"/>
<comment type="similarity">
    <text evidence="2">Belongs to the resistance-nodulation-cell division (RND) (TC 2.A.6) family. MmpL subfamily.</text>
</comment>
<feature type="transmembrane region" description="Helical" evidence="7">
    <location>
        <begin position="713"/>
        <end position="737"/>
    </location>
</feature>
<dbReference type="GO" id="GO:0005886">
    <property type="term" value="C:plasma membrane"/>
    <property type="evidence" value="ECO:0007669"/>
    <property type="project" value="UniProtKB-SubCell"/>
</dbReference>
<name>M2BB29_9BACT</name>
<dbReference type="RefSeq" id="WP_008653351.1">
    <property type="nucleotide sequence ID" value="NZ_ANMO01000024.1"/>
</dbReference>
<evidence type="ECO:0000256" key="6">
    <source>
        <dbReference type="ARBA" id="ARBA00023136"/>
    </source>
</evidence>
<dbReference type="Gene3D" id="1.20.1640.10">
    <property type="entry name" value="Multidrug efflux transporter AcrB transmembrane domain"/>
    <property type="match status" value="2"/>
</dbReference>
<keyword evidence="10" id="KW-1185">Reference proteome</keyword>
<keyword evidence="6 7" id="KW-0472">Membrane</keyword>
<comment type="subcellular location">
    <subcellularLocation>
        <location evidence="1">Cell membrane</location>
        <topology evidence="1">Multi-pass membrane protein</topology>
    </subcellularLocation>
</comment>
<feature type="transmembrane region" description="Helical" evidence="7">
    <location>
        <begin position="319"/>
        <end position="342"/>
    </location>
</feature>
<evidence type="ECO:0000256" key="1">
    <source>
        <dbReference type="ARBA" id="ARBA00004651"/>
    </source>
</evidence>
<organism evidence="9 10">
    <name type="scientific">Rhodopirellula europaea 6C</name>
    <dbReference type="NCBI Taxonomy" id="1263867"/>
    <lineage>
        <taxon>Bacteria</taxon>
        <taxon>Pseudomonadati</taxon>
        <taxon>Planctomycetota</taxon>
        <taxon>Planctomycetia</taxon>
        <taxon>Pirellulales</taxon>
        <taxon>Pirellulaceae</taxon>
        <taxon>Rhodopirellula</taxon>
    </lineage>
</organism>
<feature type="transmembrane region" description="Helical" evidence="7">
    <location>
        <begin position="414"/>
        <end position="433"/>
    </location>
</feature>
<feature type="transmembrane region" description="Helical" evidence="7">
    <location>
        <begin position="743"/>
        <end position="768"/>
    </location>
</feature>
<reference evidence="9" key="2">
    <citation type="journal article" date="2013" name="Mar. Genomics">
        <title>Expression of sulfatases in Rhodopirellula baltica and the diversity of sulfatases in the genus Rhodopirellula.</title>
        <authorList>
            <person name="Wegner C.E."/>
            <person name="Richter-Heitmann T."/>
            <person name="Klindworth A."/>
            <person name="Klockow C."/>
            <person name="Richter M."/>
            <person name="Achstetter T."/>
            <person name="Glockner F.O."/>
            <person name="Harder J."/>
        </authorList>
    </citation>
    <scope>NUCLEOTIDE SEQUENCE [LARGE SCALE GENOMIC DNA]</scope>
    <source>
        <strain evidence="9">6C</strain>
    </source>
</reference>
<feature type="transmembrane region" description="Helical" evidence="7">
    <location>
        <begin position="276"/>
        <end position="298"/>
    </location>
</feature>
<keyword evidence="3" id="KW-1003">Cell membrane</keyword>
<evidence type="ECO:0000256" key="4">
    <source>
        <dbReference type="ARBA" id="ARBA00022692"/>
    </source>
</evidence>
<evidence type="ECO:0000256" key="5">
    <source>
        <dbReference type="ARBA" id="ARBA00022989"/>
    </source>
</evidence>
<sequence length="779" mass="83242">MKTSLIASPRHTLARLLWVWRWWLFLAGCVSAIPLAIYQTDLGMDRSLAAMFSPTDPTLIQYQHLQQTFGGNLVVMLVYDDAELMTPEGVARNQAWTTSAESIDGVRGVLSVSKLVQAFAYIRPQFSLLTGSLPSNSQAPPPPSKMLAKDDPVANSFRDLFAGYTHGQDEKTAAIVAMLQPGQTESAIAELRRLADQIPSERAPVLIGEPVLLDDAFDMIQADGNRLAWGTIGLLSLVMMLTLRDYRVVLLAAMAIVWATLCTRASIVALGMEMSLVSTILIAIIAVIVVAAVMHIGVRSRDNSNAPGESNTSESIVRVTAFLAIPILWTCLTDAGGFASLLNSQVRPVQQFGTMTAVAALAIVAALVWFTAALMSLPSGKRTPSQPAQSYQTPNLLKRFLVHLVTTSLRHSKLLSIVSIIALVLSTTMVTRLRTETSFLSNFRETSGIVQAYARVEQQLGGAGVWDVVLPAPETISPEYVSRVQTFENKLRELEVVDSSTGQTHRLTKVLSLADADAVAAQSPLLSIVTPEVRLAGMRTAIPTFADALLTFDPPKEGGTRELRIMLRSEESMPGKVKRELIHQVAQLTHEFDEGGLVTGYSVLMSQLVSSLLRDQWKALAIALALVGILIGIATGSLRYSLVALLTNTLPVMLVLAAMGLAGGGLDLGSAMIGAVSIGLSIDGSIHFLAGYQRARSAGVVVVVAATDAATDVATPILLATLALVIGFGILMTSPFIPTATFGMLIAATLAASALINLTLLPAAIVAVDRSKHSYCKLD</sequence>
<protein>
    <submittedName>
        <fullName evidence="9">Integral membrane protein</fullName>
    </submittedName>
</protein>
<evidence type="ECO:0000256" key="3">
    <source>
        <dbReference type="ARBA" id="ARBA00022475"/>
    </source>
</evidence>
<dbReference type="EMBL" id="ANMO01000024">
    <property type="protein sequence ID" value="EMB18868.1"/>
    <property type="molecule type" value="Genomic_DNA"/>
</dbReference>
<feature type="transmembrane region" description="Helical" evidence="7">
    <location>
        <begin position="354"/>
        <end position="377"/>
    </location>
</feature>
<accession>M2BB29</accession>
<feature type="transmembrane region" description="Helical" evidence="7">
    <location>
        <begin position="617"/>
        <end position="635"/>
    </location>
</feature>
<evidence type="ECO:0000313" key="10">
    <source>
        <dbReference type="Proteomes" id="UP000011529"/>
    </source>
</evidence>
<feature type="transmembrane region" description="Helical" evidence="7">
    <location>
        <begin position="668"/>
        <end position="692"/>
    </location>
</feature>
<feature type="transmembrane region" description="Helical" evidence="7">
    <location>
        <begin position="642"/>
        <end position="662"/>
    </location>
</feature>
<dbReference type="PATRIC" id="fig|1263867.3.peg.440"/>
<dbReference type="SUPFAM" id="SSF82866">
    <property type="entry name" value="Multidrug efflux transporter AcrB transmembrane domain"/>
    <property type="match status" value="2"/>
</dbReference>
<keyword evidence="4 7" id="KW-0812">Transmembrane</keyword>
<reference evidence="9" key="1">
    <citation type="submission" date="2012-11" db="EMBL/GenBank/DDBJ databases">
        <title>Permanent draft genomes of Rhodopirellula europaea strain SH398 and 6C.</title>
        <authorList>
            <person name="Richter M."/>
            <person name="Richter-Heitmann T."/>
            <person name="Frank C."/>
            <person name="Harder J."/>
            <person name="Glockner F.O."/>
        </authorList>
    </citation>
    <scope>NUCLEOTIDE SEQUENCE</scope>
    <source>
        <strain evidence="9">6C</strain>
    </source>
</reference>
<feature type="transmembrane region" description="Helical" evidence="7">
    <location>
        <begin position="248"/>
        <end position="270"/>
    </location>
</feature>
<dbReference type="InterPro" id="IPR050545">
    <property type="entry name" value="Mycobact_MmpL"/>
</dbReference>
<feature type="domain" description="Membrane transport protein MMPL" evidence="8">
    <location>
        <begin position="598"/>
        <end position="771"/>
    </location>
</feature>